<keyword evidence="2" id="KW-0808">Transferase</keyword>
<name>A0A538SMM2_UNCEI</name>
<sequence>MVADTPTHERKSIFFLARFERWALPRLAAALPRWVVPDHLTLLGVLAATWIAAAYGLSNRHEAWLWAASAGLLVHWFGDSLDGTLARVRKIERPRYGFYLDHLTDAYSTTAIGIGLGLSPYMLLSVGLAIVIAYLVLSINVYLETHAFGEFQFGYAWMGPTEARVLLIGLNTLALFRPPLPFHVGVVGATIFDVIGVIGALAMAGLLAARVTRNLKRLAAMEPAKK</sequence>
<dbReference type="Proteomes" id="UP000319829">
    <property type="component" value="Unassembled WGS sequence"/>
</dbReference>
<dbReference type="InterPro" id="IPR043130">
    <property type="entry name" value="CDP-OH_PTrfase_TM_dom"/>
</dbReference>
<proteinExistence type="predicted"/>
<dbReference type="Gene3D" id="1.20.120.1760">
    <property type="match status" value="1"/>
</dbReference>
<keyword evidence="1" id="KW-1133">Transmembrane helix</keyword>
<dbReference type="AlphaFoldDB" id="A0A538SMM2"/>
<accession>A0A538SMM2</accession>
<dbReference type="GO" id="GO:0008654">
    <property type="term" value="P:phospholipid biosynthetic process"/>
    <property type="evidence" value="ECO:0007669"/>
    <property type="project" value="InterPro"/>
</dbReference>
<evidence type="ECO:0000313" key="3">
    <source>
        <dbReference type="Proteomes" id="UP000319829"/>
    </source>
</evidence>
<comment type="caution">
    <text evidence="2">The sequence shown here is derived from an EMBL/GenBank/DDBJ whole genome shotgun (WGS) entry which is preliminary data.</text>
</comment>
<reference evidence="2 3" key="1">
    <citation type="journal article" date="2019" name="Nat. Microbiol.">
        <title>Mediterranean grassland soil C-N compound turnover is dependent on rainfall and depth, and is mediated by genomically divergent microorganisms.</title>
        <authorList>
            <person name="Diamond S."/>
            <person name="Andeer P.F."/>
            <person name="Li Z."/>
            <person name="Crits-Christoph A."/>
            <person name="Burstein D."/>
            <person name="Anantharaman K."/>
            <person name="Lane K.R."/>
            <person name="Thomas B.C."/>
            <person name="Pan C."/>
            <person name="Northen T.R."/>
            <person name="Banfield J.F."/>
        </authorList>
    </citation>
    <scope>NUCLEOTIDE SEQUENCE [LARGE SCALE GENOMIC DNA]</scope>
    <source>
        <strain evidence="2">WS_4</strain>
    </source>
</reference>
<evidence type="ECO:0000313" key="2">
    <source>
        <dbReference type="EMBL" id="TMQ52614.1"/>
    </source>
</evidence>
<dbReference type="Pfam" id="PF01066">
    <property type="entry name" value="CDP-OH_P_transf"/>
    <property type="match status" value="1"/>
</dbReference>
<dbReference type="GO" id="GO:0016020">
    <property type="term" value="C:membrane"/>
    <property type="evidence" value="ECO:0007669"/>
    <property type="project" value="InterPro"/>
</dbReference>
<dbReference type="InterPro" id="IPR000462">
    <property type="entry name" value="CDP-OH_P_trans"/>
</dbReference>
<evidence type="ECO:0000256" key="1">
    <source>
        <dbReference type="SAM" id="Phobius"/>
    </source>
</evidence>
<feature type="transmembrane region" description="Helical" evidence="1">
    <location>
        <begin position="40"/>
        <end position="57"/>
    </location>
</feature>
<organism evidence="2 3">
    <name type="scientific">Eiseniibacteriota bacterium</name>
    <dbReference type="NCBI Taxonomy" id="2212470"/>
    <lineage>
        <taxon>Bacteria</taxon>
        <taxon>Candidatus Eiseniibacteriota</taxon>
    </lineage>
</organism>
<protein>
    <submittedName>
        <fullName evidence="2">CDP-alcohol phosphatidyltransferase family protein</fullName>
    </submittedName>
</protein>
<feature type="transmembrane region" description="Helical" evidence="1">
    <location>
        <begin position="122"/>
        <end position="143"/>
    </location>
</feature>
<dbReference type="EMBL" id="VBOU01000096">
    <property type="protein sequence ID" value="TMQ52614.1"/>
    <property type="molecule type" value="Genomic_DNA"/>
</dbReference>
<feature type="transmembrane region" description="Helical" evidence="1">
    <location>
        <begin position="182"/>
        <end position="208"/>
    </location>
</feature>
<dbReference type="GO" id="GO:0016780">
    <property type="term" value="F:phosphotransferase activity, for other substituted phosphate groups"/>
    <property type="evidence" value="ECO:0007669"/>
    <property type="project" value="InterPro"/>
</dbReference>
<keyword evidence="1" id="KW-0812">Transmembrane</keyword>
<keyword evidence="1" id="KW-0472">Membrane</keyword>
<gene>
    <name evidence="2" type="ORF">E6K74_11955</name>
</gene>